<sequence>MQEKYVPSGISSIQGFIITLCLGIIGAVVVPIVYIILGRLIPNIWFIAIISVLFGFAVALFIDLGIKIGKVRSKKTAVGIGVFCGLLSYYLQWVVFDALMYSPKGFTFNLGSEDLKMLLKDIFYLFVHPNILFGEICNINEVGSFRIKGSGNVKGALLWVIWAAEFLVIVGSTIYGVVTGKVMHPFSESNDEWMEKRKTSIRIPVVNDKETFVTRLQNGDHKILENEPALATADSYAEVNIFESNGDSMKYLTVFNVQNTRKKKDLKKMIVVKFLPLYNSNI</sequence>
<evidence type="ECO:0000313" key="2">
    <source>
        <dbReference type="EMBL" id="PZP42399.1"/>
    </source>
</evidence>
<organism evidence="2 3">
    <name type="scientific">Pseudopedobacter saltans</name>
    <dbReference type="NCBI Taxonomy" id="151895"/>
    <lineage>
        <taxon>Bacteria</taxon>
        <taxon>Pseudomonadati</taxon>
        <taxon>Bacteroidota</taxon>
        <taxon>Sphingobacteriia</taxon>
        <taxon>Sphingobacteriales</taxon>
        <taxon>Sphingobacteriaceae</taxon>
        <taxon>Pseudopedobacter</taxon>
    </lineage>
</organism>
<proteinExistence type="predicted"/>
<accession>A0A2W5GJK0</accession>
<comment type="caution">
    <text evidence="2">The sequence shown here is derived from an EMBL/GenBank/DDBJ whole genome shotgun (WGS) entry which is preliminary data.</text>
</comment>
<evidence type="ECO:0000256" key="1">
    <source>
        <dbReference type="SAM" id="Phobius"/>
    </source>
</evidence>
<keyword evidence="1" id="KW-1133">Transmembrane helix</keyword>
<dbReference type="EMBL" id="QFOI01000434">
    <property type="protein sequence ID" value="PZP42399.1"/>
    <property type="molecule type" value="Genomic_DNA"/>
</dbReference>
<name>A0A2W5GJK0_9SPHI</name>
<feature type="transmembrane region" description="Helical" evidence="1">
    <location>
        <begin position="156"/>
        <end position="178"/>
    </location>
</feature>
<evidence type="ECO:0000313" key="3">
    <source>
        <dbReference type="Proteomes" id="UP000249645"/>
    </source>
</evidence>
<feature type="transmembrane region" description="Helical" evidence="1">
    <location>
        <begin position="43"/>
        <end position="64"/>
    </location>
</feature>
<gene>
    <name evidence="2" type="ORF">DI598_16965</name>
</gene>
<dbReference type="AlphaFoldDB" id="A0A2W5GJK0"/>
<keyword evidence="1" id="KW-0812">Transmembrane</keyword>
<feature type="transmembrane region" description="Helical" evidence="1">
    <location>
        <begin position="76"/>
        <end position="96"/>
    </location>
</feature>
<feature type="transmembrane region" description="Helical" evidence="1">
    <location>
        <begin position="12"/>
        <end position="37"/>
    </location>
</feature>
<dbReference type="Proteomes" id="UP000249645">
    <property type="component" value="Unassembled WGS sequence"/>
</dbReference>
<reference evidence="2 3" key="1">
    <citation type="submission" date="2017-11" db="EMBL/GenBank/DDBJ databases">
        <title>Infants hospitalized years apart are colonized by the same room-sourced microbial strains.</title>
        <authorList>
            <person name="Brooks B."/>
            <person name="Olm M.R."/>
            <person name="Firek B.A."/>
            <person name="Baker R."/>
            <person name="Thomas B.C."/>
            <person name="Morowitz M.J."/>
            <person name="Banfield J.F."/>
        </authorList>
    </citation>
    <scope>NUCLEOTIDE SEQUENCE [LARGE SCALE GENOMIC DNA]</scope>
    <source>
        <strain evidence="2">S2_009_000_R2_76</strain>
    </source>
</reference>
<protein>
    <submittedName>
        <fullName evidence="2">Uncharacterized protein</fullName>
    </submittedName>
</protein>
<keyword evidence="1" id="KW-0472">Membrane</keyword>